<comment type="caution">
    <text evidence="13">The sequence shown here is derived from an EMBL/GenBank/DDBJ whole genome shotgun (WGS) entry which is preliminary data.</text>
</comment>
<proteinExistence type="inferred from homology"/>
<dbReference type="NCBIfam" id="TIGR01855">
    <property type="entry name" value="IMP_synth_hisH"/>
    <property type="match status" value="1"/>
</dbReference>
<keyword evidence="14" id="KW-1185">Reference proteome</keyword>
<dbReference type="RefSeq" id="WP_124777664.1">
    <property type="nucleotide sequence ID" value="NZ_RQZA01000009.1"/>
</dbReference>
<comment type="subcellular location">
    <subcellularLocation>
        <location evidence="10">Cytoplasm</location>
    </subcellularLocation>
</comment>
<accession>A0A3P1V7T0</accession>
<reference evidence="13 14" key="1">
    <citation type="submission" date="2018-11" db="EMBL/GenBank/DDBJ databases">
        <title>Genomes From Bacteria Associated with the Canine Oral Cavity: a Test Case for Automated Genome-Based Taxonomic Assignment.</title>
        <authorList>
            <person name="Coil D.A."/>
            <person name="Jospin G."/>
            <person name="Darling A.E."/>
            <person name="Wallis C."/>
            <person name="Davis I.J."/>
            <person name="Harris S."/>
            <person name="Eisen J.A."/>
            <person name="Holcombe L.J."/>
            <person name="O'Flynn C."/>
        </authorList>
    </citation>
    <scope>NUCLEOTIDE SEQUENCE [LARGE SCALE GENOMIC DNA]</scope>
    <source>
        <strain evidence="13 14">OH4621_COT-116</strain>
    </source>
</reference>
<dbReference type="SUPFAM" id="SSF52317">
    <property type="entry name" value="Class I glutamine amidotransferase-like"/>
    <property type="match status" value="1"/>
</dbReference>
<dbReference type="GO" id="GO:0016829">
    <property type="term" value="F:lyase activity"/>
    <property type="evidence" value="ECO:0007669"/>
    <property type="project" value="UniProtKB-KW"/>
</dbReference>
<evidence type="ECO:0000256" key="1">
    <source>
        <dbReference type="ARBA" id="ARBA00005091"/>
    </source>
</evidence>
<sequence>MLIVIDYDAGNTANVLRALKKIGASAELSADSEKILSATGLILPGVGAYPAAMAELEKRGLITVIKEAVAKGTPLLGICLGMQILTEKGLEHEEARGLGFIPGVCRAIPTSKDKPVPHMGWNSLQVEQETPLTSDLEDQDVYFVHSYYTDVPEEYIDVTANYSIQIPAMIHKGRVFGAQFHPEKSGDIGLGILEKFVTLCQ</sequence>
<dbReference type="UniPathway" id="UPA00031">
    <property type="reaction ID" value="UER00010"/>
</dbReference>
<dbReference type="PROSITE" id="PS51273">
    <property type="entry name" value="GATASE_TYPE_1"/>
    <property type="match status" value="1"/>
</dbReference>
<evidence type="ECO:0000256" key="6">
    <source>
        <dbReference type="ARBA" id="ARBA00023102"/>
    </source>
</evidence>
<evidence type="ECO:0000256" key="3">
    <source>
        <dbReference type="ARBA" id="ARBA00022605"/>
    </source>
</evidence>
<dbReference type="AlphaFoldDB" id="A0A3P1V7T0"/>
<evidence type="ECO:0000259" key="12">
    <source>
        <dbReference type="Pfam" id="PF00117"/>
    </source>
</evidence>
<keyword evidence="5 10" id="KW-0315">Glutamine amidotransferase</keyword>
<dbReference type="GO" id="GO:0000105">
    <property type="term" value="P:L-histidine biosynthetic process"/>
    <property type="evidence" value="ECO:0007669"/>
    <property type="project" value="UniProtKB-UniRule"/>
</dbReference>
<keyword evidence="10" id="KW-0963">Cytoplasm</keyword>
<feature type="active site" description="Nucleophile" evidence="10 11">
    <location>
        <position position="79"/>
    </location>
</feature>
<keyword evidence="7 10" id="KW-0456">Lyase</keyword>
<dbReference type="STRING" id="1123309.GCA_000377005_00539"/>
<evidence type="ECO:0000256" key="4">
    <source>
        <dbReference type="ARBA" id="ARBA00022801"/>
    </source>
</evidence>
<comment type="catalytic activity">
    <reaction evidence="8 10">
        <text>5-[(5-phospho-1-deoxy-D-ribulos-1-ylimino)methylamino]-1-(5-phospho-beta-D-ribosyl)imidazole-4-carboxamide + L-glutamine = D-erythro-1-(imidazol-4-yl)glycerol 3-phosphate + 5-amino-1-(5-phospho-beta-D-ribosyl)imidazole-4-carboxamide + L-glutamate + H(+)</text>
        <dbReference type="Rhea" id="RHEA:24793"/>
        <dbReference type="ChEBI" id="CHEBI:15378"/>
        <dbReference type="ChEBI" id="CHEBI:29985"/>
        <dbReference type="ChEBI" id="CHEBI:58278"/>
        <dbReference type="ChEBI" id="CHEBI:58359"/>
        <dbReference type="ChEBI" id="CHEBI:58475"/>
        <dbReference type="ChEBI" id="CHEBI:58525"/>
        <dbReference type="EC" id="4.3.2.10"/>
    </reaction>
</comment>
<dbReference type="PANTHER" id="PTHR42701:SF1">
    <property type="entry name" value="IMIDAZOLE GLYCEROL PHOSPHATE SYNTHASE SUBUNIT HISH"/>
    <property type="match status" value="1"/>
</dbReference>
<comment type="subunit">
    <text evidence="2 10">Heterodimer of HisH and HisF.</text>
</comment>
<dbReference type="GO" id="GO:0000107">
    <property type="term" value="F:imidazoleglycerol-phosphate synthase activity"/>
    <property type="evidence" value="ECO:0007669"/>
    <property type="project" value="UniProtKB-UniRule"/>
</dbReference>
<feature type="active site" evidence="10 11">
    <location>
        <position position="181"/>
    </location>
</feature>
<name>A0A3P1V7T0_9STRE</name>
<evidence type="ECO:0000256" key="5">
    <source>
        <dbReference type="ARBA" id="ARBA00022962"/>
    </source>
</evidence>
<evidence type="ECO:0000256" key="11">
    <source>
        <dbReference type="PIRSR" id="PIRSR000495-1"/>
    </source>
</evidence>
<evidence type="ECO:0000256" key="10">
    <source>
        <dbReference type="HAMAP-Rule" id="MF_00278"/>
    </source>
</evidence>
<protein>
    <recommendedName>
        <fullName evidence="10">Imidazole glycerol phosphate synthase subunit HisH</fullName>
        <ecNumber evidence="10">4.3.2.10</ecNumber>
    </recommendedName>
    <alternativeName>
        <fullName evidence="10">IGP synthase glutaminase subunit</fullName>
        <ecNumber evidence="10">3.5.1.2</ecNumber>
    </alternativeName>
    <alternativeName>
        <fullName evidence="10">IGP synthase subunit HisH</fullName>
    </alternativeName>
    <alternativeName>
        <fullName evidence="10">ImGP synthase subunit HisH</fullName>
        <shortName evidence="10">IGPS subunit HisH</shortName>
    </alternativeName>
</protein>
<organism evidence="13 14">
    <name type="scientific">Streptococcus minor</name>
    <dbReference type="NCBI Taxonomy" id="229549"/>
    <lineage>
        <taxon>Bacteria</taxon>
        <taxon>Bacillati</taxon>
        <taxon>Bacillota</taxon>
        <taxon>Bacilli</taxon>
        <taxon>Lactobacillales</taxon>
        <taxon>Streptococcaceae</taxon>
        <taxon>Streptococcus</taxon>
    </lineage>
</organism>
<comment type="catalytic activity">
    <reaction evidence="9 10">
        <text>L-glutamine + H2O = L-glutamate + NH4(+)</text>
        <dbReference type="Rhea" id="RHEA:15889"/>
        <dbReference type="ChEBI" id="CHEBI:15377"/>
        <dbReference type="ChEBI" id="CHEBI:28938"/>
        <dbReference type="ChEBI" id="CHEBI:29985"/>
        <dbReference type="ChEBI" id="CHEBI:58359"/>
        <dbReference type="EC" id="3.5.1.2"/>
    </reaction>
</comment>
<dbReference type="InterPro" id="IPR010139">
    <property type="entry name" value="Imidazole-glycPsynth_HisH"/>
</dbReference>
<evidence type="ECO:0000256" key="8">
    <source>
        <dbReference type="ARBA" id="ARBA00047838"/>
    </source>
</evidence>
<evidence type="ECO:0000256" key="2">
    <source>
        <dbReference type="ARBA" id="ARBA00011152"/>
    </source>
</evidence>
<evidence type="ECO:0000313" key="14">
    <source>
        <dbReference type="Proteomes" id="UP000281771"/>
    </source>
</evidence>
<feature type="active site" evidence="10 11">
    <location>
        <position position="183"/>
    </location>
</feature>
<keyword evidence="3 10" id="KW-0028">Amino-acid biosynthesis</keyword>
<gene>
    <name evidence="10 13" type="primary">hisH</name>
    <name evidence="13" type="ORF">EII38_08360</name>
</gene>
<dbReference type="EMBL" id="RQZA01000009">
    <property type="protein sequence ID" value="RRD30264.1"/>
    <property type="molecule type" value="Genomic_DNA"/>
</dbReference>
<keyword evidence="4 10" id="KW-0378">Hydrolase</keyword>
<evidence type="ECO:0000256" key="9">
    <source>
        <dbReference type="ARBA" id="ARBA00049534"/>
    </source>
</evidence>
<dbReference type="EC" id="4.3.2.10" evidence="10"/>
<dbReference type="InterPro" id="IPR029062">
    <property type="entry name" value="Class_I_gatase-like"/>
</dbReference>
<feature type="domain" description="Glutamine amidotransferase" evidence="12">
    <location>
        <begin position="4"/>
        <end position="187"/>
    </location>
</feature>
<comment type="pathway">
    <text evidence="1 10">Amino-acid biosynthesis; L-histidine biosynthesis; L-histidine from 5-phospho-alpha-D-ribose 1-diphosphate: step 5/9.</text>
</comment>
<dbReference type="InterPro" id="IPR017926">
    <property type="entry name" value="GATASE"/>
</dbReference>
<evidence type="ECO:0000256" key="7">
    <source>
        <dbReference type="ARBA" id="ARBA00023239"/>
    </source>
</evidence>
<dbReference type="Proteomes" id="UP000281771">
    <property type="component" value="Unassembled WGS sequence"/>
</dbReference>
<dbReference type="PIRSF" id="PIRSF000495">
    <property type="entry name" value="Amidotransf_hisH"/>
    <property type="match status" value="1"/>
</dbReference>
<dbReference type="EC" id="3.5.1.2" evidence="10"/>
<comment type="function">
    <text evidence="10">IGPS catalyzes the conversion of PRFAR and glutamine to IGP, AICAR and glutamate. The HisH subunit catalyzes the hydrolysis of glutamine to glutamate and ammonia as part of the synthesis of IGP and AICAR. The resulting ammonia molecule is channeled to the active site of HisF.</text>
</comment>
<dbReference type="CDD" id="cd01748">
    <property type="entry name" value="GATase1_IGP_Synthase"/>
    <property type="match status" value="1"/>
</dbReference>
<dbReference type="GO" id="GO:0004359">
    <property type="term" value="F:glutaminase activity"/>
    <property type="evidence" value="ECO:0007669"/>
    <property type="project" value="UniProtKB-EC"/>
</dbReference>
<dbReference type="PANTHER" id="PTHR42701">
    <property type="entry name" value="IMIDAZOLE GLYCEROL PHOSPHATE SYNTHASE SUBUNIT HISH"/>
    <property type="match status" value="1"/>
</dbReference>
<dbReference type="Gene3D" id="3.40.50.880">
    <property type="match status" value="1"/>
</dbReference>
<evidence type="ECO:0000313" key="13">
    <source>
        <dbReference type="EMBL" id="RRD30264.1"/>
    </source>
</evidence>
<dbReference type="GO" id="GO:0005737">
    <property type="term" value="C:cytoplasm"/>
    <property type="evidence" value="ECO:0007669"/>
    <property type="project" value="UniProtKB-SubCell"/>
</dbReference>
<dbReference type="Pfam" id="PF00117">
    <property type="entry name" value="GATase"/>
    <property type="match status" value="1"/>
</dbReference>
<keyword evidence="6 10" id="KW-0368">Histidine biosynthesis</keyword>
<dbReference type="SMART" id="SM01211">
    <property type="entry name" value="GATase_5"/>
    <property type="match status" value="1"/>
</dbReference>
<dbReference type="HAMAP" id="MF_00278">
    <property type="entry name" value="HisH"/>
    <property type="match status" value="1"/>
</dbReference>
<dbReference type="PROSITE" id="PS51274">
    <property type="entry name" value="GATASE_COBBQ"/>
    <property type="match status" value="1"/>
</dbReference>